<comment type="subcellular location">
    <subcellularLocation>
        <location evidence="4">Cytoplasm</location>
    </subcellularLocation>
</comment>
<gene>
    <name evidence="6" type="ORF">BVJ53_14280</name>
</gene>
<comment type="function">
    <text evidence="4">Transfers an acetyl group from acetyl-CoA to L-serine, forming acetyl-L-serine.</text>
</comment>
<evidence type="ECO:0000313" key="6">
    <source>
        <dbReference type="EMBL" id="RXT17748.1"/>
    </source>
</evidence>
<dbReference type="CDD" id="cd03131">
    <property type="entry name" value="GATase1_HTS"/>
    <property type="match status" value="1"/>
</dbReference>
<evidence type="ECO:0000256" key="5">
    <source>
        <dbReference type="PIRSR" id="PIRSR000450-1"/>
    </source>
</evidence>
<accession>A0A4Q1TIZ9</accession>
<organism evidence="6 7">
    <name type="scientific">Lacticaseibacillus chiayiensis</name>
    <dbReference type="NCBI Taxonomy" id="2100821"/>
    <lineage>
        <taxon>Bacteria</taxon>
        <taxon>Bacillati</taxon>
        <taxon>Bacillota</taxon>
        <taxon>Bacilli</taxon>
        <taxon>Lactobacillales</taxon>
        <taxon>Lactobacillaceae</taxon>
        <taxon>Lacticaseibacillus</taxon>
    </lineage>
</organism>
<feature type="binding site" evidence="4">
    <location>
        <position position="205"/>
    </location>
    <ligand>
        <name>substrate</name>
    </ligand>
</feature>
<dbReference type="SUPFAM" id="SSF52317">
    <property type="entry name" value="Class I glutamine amidotransferase-like"/>
    <property type="match status" value="1"/>
</dbReference>
<dbReference type="GO" id="GO:0008899">
    <property type="term" value="F:homoserine O-succinyltransferase activity"/>
    <property type="evidence" value="ECO:0007669"/>
    <property type="project" value="TreeGrafter"/>
</dbReference>
<evidence type="ECO:0000256" key="4">
    <source>
        <dbReference type="HAMAP-Rule" id="MF_00295"/>
    </source>
</evidence>
<dbReference type="UniPathway" id="UPA00136">
    <property type="reaction ID" value="UER00199"/>
</dbReference>
<dbReference type="Pfam" id="PF04204">
    <property type="entry name" value="HTS"/>
    <property type="match status" value="1"/>
</dbReference>
<dbReference type="PANTHER" id="PTHR20919:SF0">
    <property type="entry name" value="HOMOSERINE O-SUCCINYLTRANSFERASE"/>
    <property type="match status" value="1"/>
</dbReference>
<evidence type="ECO:0000256" key="1">
    <source>
        <dbReference type="ARBA" id="ARBA00022605"/>
    </source>
</evidence>
<keyword evidence="4" id="KW-0963">Cytoplasm</keyword>
<protein>
    <recommendedName>
        <fullName evidence="4">Serine O-acetyltransferase</fullName>
        <shortName evidence="4">SAT</shortName>
        <ecNumber evidence="4">2.3.1.30</ecNumber>
    </recommendedName>
</protein>
<proteinExistence type="inferred from homology"/>
<feature type="active site" description="Proton acceptor" evidence="4">
    <location>
        <position position="191"/>
    </location>
</feature>
<dbReference type="GO" id="GO:0005737">
    <property type="term" value="C:cytoplasm"/>
    <property type="evidence" value="ECO:0007669"/>
    <property type="project" value="UniProtKB-SubCell"/>
</dbReference>
<comment type="caution">
    <text evidence="6">The sequence shown here is derived from an EMBL/GenBank/DDBJ whole genome shotgun (WGS) entry which is preliminary data.</text>
</comment>
<feature type="site" description="Important for substrate specificity" evidence="4">
    <location>
        <position position="148"/>
    </location>
</feature>
<dbReference type="PIRSF" id="PIRSF000450">
    <property type="entry name" value="H_ser_succinyltr"/>
    <property type="match status" value="1"/>
</dbReference>
<dbReference type="InterPro" id="IPR029062">
    <property type="entry name" value="Class_I_gatase-like"/>
</dbReference>
<dbReference type="GO" id="GO:0006535">
    <property type="term" value="P:cysteine biosynthetic process from serine"/>
    <property type="evidence" value="ECO:0007669"/>
    <property type="project" value="UniProtKB-UniRule"/>
</dbReference>
<dbReference type="Gene3D" id="3.40.50.880">
    <property type="match status" value="1"/>
</dbReference>
<comment type="caution">
    <text evidence="4">Lacks conserved residue(s) required for the propagation of feature annotation.</text>
</comment>
<sequence length="263" mass="30695">MHDKADTKTRLQHVLTCTDVPVELHFYYPMTHYAGRDVPEAVSAILDPLDIHEAATMDGFIITGSPIETLEFDQVHYIAEVRTLLKTLGQHVPNQLYLCWGGMVALNYFFGVNKLILPHKLFGVYPQTILKPHPLLKGLKDGFKAPHARYAEMDVRDIRHDPRLIINATTTKGKLFMVTEPTDTQTFIFSHIEYDRWGLDAEYHREIAAHPEIDYARAKHYYHHKNDYDHPKFNWKKTQRTIFDNWVRHVAAHRNENRLTLTQ</sequence>
<dbReference type="GO" id="GO:0009001">
    <property type="term" value="F:serine O-acetyltransferase activity"/>
    <property type="evidence" value="ECO:0007669"/>
    <property type="project" value="UniProtKB-UniRule"/>
</dbReference>
<dbReference type="InterPro" id="IPR033752">
    <property type="entry name" value="MetA_family"/>
</dbReference>
<comment type="pathway">
    <text evidence="4">Amino-acid biosynthesis; L-cysteine biosynthesis; L-cysteine from L-serine: step 1/2.</text>
</comment>
<dbReference type="HAMAP" id="MF_00295">
    <property type="entry name" value="MetA_acyltransf"/>
    <property type="match status" value="1"/>
</dbReference>
<name>A0A4Q1TIZ9_9LACO</name>
<keyword evidence="4" id="KW-0198">Cysteine biosynthesis</keyword>
<comment type="similarity">
    <text evidence="4">Belongs to the MetA family.</text>
</comment>
<keyword evidence="3 4" id="KW-0012">Acyltransferase</keyword>
<dbReference type="Proteomes" id="UP000290475">
    <property type="component" value="Unassembled WGS sequence"/>
</dbReference>
<feature type="active site" evidence="4">
    <location>
        <position position="193"/>
    </location>
</feature>
<evidence type="ECO:0000256" key="3">
    <source>
        <dbReference type="ARBA" id="ARBA00023315"/>
    </source>
</evidence>
<feature type="binding site" evidence="4">
    <location>
        <position position="120"/>
    </location>
    <ligand>
        <name>substrate</name>
    </ligand>
</feature>
<keyword evidence="1 4" id="KW-0028">Amino-acid biosynthesis</keyword>
<evidence type="ECO:0000313" key="7">
    <source>
        <dbReference type="Proteomes" id="UP000290475"/>
    </source>
</evidence>
<evidence type="ECO:0000256" key="2">
    <source>
        <dbReference type="ARBA" id="ARBA00022679"/>
    </source>
</evidence>
<reference evidence="6 7" key="1">
    <citation type="submission" date="2017-01" db="EMBL/GenBank/DDBJ databases">
        <title>Lactobacillus chiayiensis sp. nov., a lactic acid bacterium isolated from compost.</title>
        <authorList>
            <person name="Huang C.-H."/>
        </authorList>
    </citation>
    <scope>NUCLEOTIDE SEQUENCE [LARGE SCALE GENOMIC DNA]</scope>
    <source>
        <strain evidence="7">chh01</strain>
    </source>
</reference>
<feature type="active site" description="Acyl-thioester intermediate" evidence="4 5">
    <location>
        <position position="99"/>
    </location>
</feature>
<comment type="catalytic activity">
    <reaction evidence="4">
        <text>L-serine + acetyl-CoA = O-acetyl-L-serine + CoA</text>
        <dbReference type="Rhea" id="RHEA:24560"/>
        <dbReference type="ChEBI" id="CHEBI:33384"/>
        <dbReference type="ChEBI" id="CHEBI:57287"/>
        <dbReference type="ChEBI" id="CHEBI:57288"/>
        <dbReference type="ChEBI" id="CHEBI:58340"/>
        <dbReference type="EC" id="2.3.1.30"/>
    </reaction>
</comment>
<dbReference type="EMBL" id="MSSM01000066">
    <property type="protein sequence ID" value="RXT17748.1"/>
    <property type="molecule type" value="Genomic_DNA"/>
</dbReference>
<dbReference type="EC" id="2.3.1.30" evidence="4"/>
<feature type="site" description="Important for acyl-CoA specificity" evidence="4">
    <location>
        <position position="68"/>
    </location>
</feature>
<dbReference type="AlphaFoldDB" id="A0A4Q1TIZ9"/>
<keyword evidence="2 4" id="KW-0808">Transferase</keyword>
<dbReference type="PANTHER" id="PTHR20919">
    <property type="entry name" value="HOMOSERINE O-SUCCINYLTRANSFERASE"/>
    <property type="match status" value="1"/>
</dbReference>